<evidence type="ECO:0000313" key="4">
    <source>
        <dbReference type="Proteomes" id="UP000053029"/>
    </source>
</evidence>
<keyword evidence="2" id="KW-1133">Transmembrane helix</keyword>
<evidence type="ECO:0000256" key="2">
    <source>
        <dbReference type="SAM" id="Phobius"/>
    </source>
</evidence>
<sequence length="107" mass="11999">MATFKTIGWLFTATWMYAVSFIWHVSNTVFKRTLNSIPGYTEQHGAEHPPPTLERECSPSTSSSLNIHLSEERLPDTPPPAPPSQPIGPDEQDFQEIGSWEHFCNGS</sequence>
<dbReference type="EMBL" id="KN846969">
    <property type="protein sequence ID" value="KIW84710.1"/>
    <property type="molecule type" value="Genomic_DNA"/>
</dbReference>
<dbReference type="HOGENOM" id="CLU_2210090_0_0_1"/>
<dbReference type="VEuPathDB" id="FungiDB:Z517_00098"/>
<dbReference type="OrthoDB" id="10352402at2759"/>
<feature type="compositionally biased region" description="Pro residues" evidence="1">
    <location>
        <begin position="76"/>
        <end position="86"/>
    </location>
</feature>
<evidence type="ECO:0000256" key="1">
    <source>
        <dbReference type="SAM" id="MobiDB-lite"/>
    </source>
</evidence>
<organism evidence="3 4">
    <name type="scientific">Fonsecaea pedrosoi CBS 271.37</name>
    <dbReference type="NCBI Taxonomy" id="1442368"/>
    <lineage>
        <taxon>Eukaryota</taxon>
        <taxon>Fungi</taxon>
        <taxon>Dikarya</taxon>
        <taxon>Ascomycota</taxon>
        <taxon>Pezizomycotina</taxon>
        <taxon>Eurotiomycetes</taxon>
        <taxon>Chaetothyriomycetidae</taxon>
        <taxon>Chaetothyriales</taxon>
        <taxon>Herpotrichiellaceae</taxon>
        <taxon>Fonsecaea</taxon>
    </lineage>
</organism>
<feature type="region of interest" description="Disordered" evidence="1">
    <location>
        <begin position="39"/>
        <end position="93"/>
    </location>
</feature>
<proteinExistence type="predicted"/>
<feature type="transmembrane region" description="Helical" evidence="2">
    <location>
        <begin position="6"/>
        <end position="25"/>
    </location>
</feature>
<dbReference type="AlphaFoldDB" id="A0A0D2H1E3"/>
<dbReference type="GeneID" id="25299588"/>
<protein>
    <submittedName>
        <fullName evidence="3">Uncharacterized protein</fullName>
    </submittedName>
</protein>
<evidence type="ECO:0000313" key="3">
    <source>
        <dbReference type="EMBL" id="KIW84710.1"/>
    </source>
</evidence>
<name>A0A0D2H1E3_9EURO</name>
<keyword evidence="2" id="KW-0812">Transmembrane</keyword>
<dbReference type="RefSeq" id="XP_013288518.1">
    <property type="nucleotide sequence ID" value="XM_013433064.1"/>
</dbReference>
<keyword evidence="4" id="KW-1185">Reference proteome</keyword>
<reference evidence="3 4" key="1">
    <citation type="submission" date="2015-01" db="EMBL/GenBank/DDBJ databases">
        <title>The Genome Sequence of Fonsecaea pedrosoi CBS 271.37.</title>
        <authorList>
            <consortium name="The Broad Institute Genomics Platform"/>
            <person name="Cuomo C."/>
            <person name="de Hoog S."/>
            <person name="Gorbushina A."/>
            <person name="Stielow B."/>
            <person name="Teixiera M."/>
            <person name="Abouelleil A."/>
            <person name="Chapman S.B."/>
            <person name="Priest M."/>
            <person name="Young S.K."/>
            <person name="Wortman J."/>
            <person name="Nusbaum C."/>
            <person name="Birren B."/>
        </authorList>
    </citation>
    <scope>NUCLEOTIDE SEQUENCE [LARGE SCALE GENOMIC DNA]</scope>
    <source>
        <strain evidence="3 4">CBS 271.37</strain>
    </source>
</reference>
<gene>
    <name evidence="3" type="ORF">Z517_00098</name>
</gene>
<accession>A0A0D2H1E3</accession>
<dbReference type="Proteomes" id="UP000053029">
    <property type="component" value="Unassembled WGS sequence"/>
</dbReference>
<keyword evidence="2" id="KW-0472">Membrane</keyword>
<feature type="compositionally biased region" description="Polar residues" evidence="1">
    <location>
        <begin position="58"/>
        <end position="67"/>
    </location>
</feature>